<dbReference type="EMBL" id="CAVMJV010000015">
    <property type="protein sequence ID" value="CAK5054032.1"/>
    <property type="molecule type" value="Genomic_DNA"/>
</dbReference>
<evidence type="ECO:0000313" key="1">
    <source>
        <dbReference type="EMBL" id="CAK5054032.1"/>
    </source>
</evidence>
<comment type="caution">
    <text evidence="1">The sequence shown here is derived from an EMBL/GenBank/DDBJ whole genome shotgun (WGS) entry which is preliminary data.</text>
</comment>
<protein>
    <submittedName>
        <fullName evidence="1">Uncharacterized protein</fullName>
    </submittedName>
</protein>
<keyword evidence="2" id="KW-1185">Reference proteome</keyword>
<name>A0ACB0YN39_MELEN</name>
<reference evidence="1" key="1">
    <citation type="submission" date="2023-11" db="EMBL/GenBank/DDBJ databases">
        <authorList>
            <person name="Poullet M."/>
        </authorList>
    </citation>
    <scope>NUCLEOTIDE SEQUENCE</scope>
    <source>
        <strain evidence="1">E1834</strain>
    </source>
</reference>
<gene>
    <name evidence="1" type="ORF">MENTE1834_LOCUS14292</name>
</gene>
<accession>A0ACB0YN39</accession>
<evidence type="ECO:0000313" key="2">
    <source>
        <dbReference type="Proteomes" id="UP001497535"/>
    </source>
</evidence>
<proteinExistence type="predicted"/>
<organism evidence="1 2">
    <name type="scientific">Meloidogyne enterolobii</name>
    <name type="common">Root-knot nematode worm</name>
    <name type="synonym">Meloidogyne mayaguensis</name>
    <dbReference type="NCBI Taxonomy" id="390850"/>
    <lineage>
        <taxon>Eukaryota</taxon>
        <taxon>Metazoa</taxon>
        <taxon>Ecdysozoa</taxon>
        <taxon>Nematoda</taxon>
        <taxon>Chromadorea</taxon>
        <taxon>Rhabditida</taxon>
        <taxon>Tylenchina</taxon>
        <taxon>Tylenchomorpha</taxon>
        <taxon>Tylenchoidea</taxon>
        <taxon>Meloidogynidae</taxon>
        <taxon>Meloidogyninae</taxon>
        <taxon>Meloidogyne</taxon>
    </lineage>
</organism>
<dbReference type="Proteomes" id="UP001497535">
    <property type="component" value="Unassembled WGS sequence"/>
</dbReference>
<sequence>MSRCFCESLLSTKIPYAQTLIIKLQKIDVRVEIDGVMTELFEVEEVKMRLIDGLRKRFLSMETDKYFINIYIY</sequence>